<evidence type="ECO:0000313" key="3">
    <source>
        <dbReference type="Proteomes" id="UP001151088"/>
    </source>
</evidence>
<dbReference type="EMBL" id="JANTHZ010000002">
    <property type="protein sequence ID" value="MCS0494936.1"/>
    <property type="molecule type" value="Genomic_DNA"/>
</dbReference>
<accession>A0A9X2PAB1</accession>
<evidence type="ECO:0000313" key="2">
    <source>
        <dbReference type="EMBL" id="MCS0494936.1"/>
    </source>
</evidence>
<sequence length="135" mass="14496">MEPSAQAIAGQTLAQHPVAVEHLPFFITAPGSPDVLLWVAIATLIIVVLLAGVLFLALHSLPERMAHKSQKLQMEIVAVLCLLALFTHIHLFWVAALLLAFIDIPDLASPLRRIAVAAERMAGGEPADRDRQAGG</sequence>
<evidence type="ECO:0000256" key="1">
    <source>
        <dbReference type="SAM" id="Phobius"/>
    </source>
</evidence>
<keyword evidence="3" id="KW-1185">Reference proteome</keyword>
<keyword evidence="1" id="KW-1133">Transmembrane helix</keyword>
<feature type="transmembrane region" description="Helical" evidence="1">
    <location>
        <begin position="79"/>
        <end position="102"/>
    </location>
</feature>
<feature type="transmembrane region" description="Helical" evidence="1">
    <location>
        <begin position="35"/>
        <end position="58"/>
    </location>
</feature>
<gene>
    <name evidence="2" type="ORF">NVS89_07490</name>
</gene>
<name>A0A9X2PAB1_9HYPH</name>
<keyword evidence="1" id="KW-0812">Transmembrane</keyword>
<comment type="caution">
    <text evidence="2">The sequence shown here is derived from an EMBL/GenBank/DDBJ whole genome shotgun (WGS) entry which is preliminary data.</text>
</comment>
<dbReference type="RefSeq" id="WP_258731975.1">
    <property type="nucleotide sequence ID" value="NZ_JANTHZ010000002.1"/>
</dbReference>
<proteinExistence type="predicted"/>
<keyword evidence="1" id="KW-0472">Membrane</keyword>
<dbReference type="Proteomes" id="UP001151088">
    <property type="component" value="Unassembled WGS sequence"/>
</dbReference>
<protein>
    <submittedName>
        <fullName evidence="2">Uncharacterized protein</fullName>
    </submittedName>
</protein>
<dbReference type="AlphaFoldDB" id="A0A9X2PAB1"/>
<reference evidence="2" key="1">
    <citation type="submission" date="2022-08" db="EMBL/GenBank/DDBJ databases">
        <authorList>
            <person name="Li F."/>
        </authorList>
    </citation>
    <scope>NUCLEOTIDE SEQUENCE</scope>
    <source>
        <strain evidence="2">MQZ15Z-1</strain>
    </source>
</reference>
<organism evidence="2 3">
    <name type="scientific">Ancylobacter mangrovi</name>
    <dbReference type="NCBI Taxonomy" id="2972472"/>
    <lineage>
        <taxon>Bacteria</taxon>
        <taxon>Pseudomonadati</taxon>
        <taxon>Pseudomonadota</taxon>
        <taxon>Alphaproteobacteria</taxon>
        <taxon>Hyphomicrobiales</taxon>
        <taxon>Xanthobacteraceae</taxon>
        <taxon>Ancylobacter</taxon>
    </lineage>
</organism>